<dbReference type="EMBL" id="AAWL01000003">
    <property type="protein sequence ID" value="EAX48420.1"/>
    <property type="molecule type" value="Genomic_DNA"/>
</dbReference>
<reference evidence="1 2" key="1">
    <citation type="submission" date="2007-01" db="EMBL/GenBank/DDBJ databases">
        <title>Annotation of the draft genome assembly of Thermosinus carboxydivorans Nor1.</title>
        <authorList>
            <consortium name="US DOE Joint Genome Institute (JGI-ORNL)"/>
            <person name="Larimer F."/>
            <person name="Land M."/>
            <person name="Hauser L."/>
        </authorList>
    </citation>
    <scope>NUCLEOTIDE SEQUENCE [LARGE SCALE GENOMIC DNA]</scope>
    <source>
        <strain evidence="1 2">Nor1</strain>
    </source>
</reference>
<name>A1HNR7_9FIRM</name>
<evidence type="ECO:0000313" key="1">
    <source>
        <dbReference type="EMBL" id="EAX48420.1"/>
    </source>
</evidence>
<dbReference type="InterPro" id="IPR014975">
    <property type="entry name" value="DUF1836"/>
</dbReference>
<dbReference type="PANTHER" id="PTHR40056:SF1">
    <property type="entry name" value="DUF1836 DOMAIN-CONTAINING PROTEIN"/>
    <property type="match status" value="1"/>
</dbReference>
<accession>A1HNR7</accession>
<dbReference type="PANTHER" id="PTHR40056">
    <property type="entry name" value="HYPOTHETICAL CYTOSOLIC PROTEIN"/>
    <property type="match status" value="1"/>
</dbReference>
<dbReference type="RefSeq" id="WP_007288668.1">
    <property type="nucleotide sequence ID" value="NZ_AAWL01000003.1"/>
</dbReference>
<keyword evidence="2" id="KW-1185">Reference proteome</keyword>
<evidence type="ECO:0000313" key="2">
    <source>
        <dbReference type="Proteomes" id="UP000005139"/>
    </source>
</evidence>
<dbReference type="Pfam" id="PF08876">
    <property type="entry name" value="DUF1836"/>
    <property type="match status" value="1"/>
</dbReference>
<organism evidence="1 2">
    <name type="scientific">Thermosinus carboxydivorans Nor1</name>
    <dbReference type="NCBI Taxonomy" id="401526"/>
    <lineage>
        <taxon>Bacteria</taxon>
        <taxon>Bacillati</taxon>
        <taxon>Bacillota</taxon>
        <taxon>Negativicutes</taxon>
        <taxon>Selenomonadales</taxon>
        <taxon>Sporomusaceae</taxon>
        <taxon>Thermosinus</taxon>
    </lineage>
</organism>
<proteinExistence type="predicted"/>
<evidence type="ECO:0008006" key="3">
    <source>
        <dbReference type="Google" id="ProtNLM"/>
    </source>
</evidence>
<gene>
    <name evidence="1" type="ORF">TcarDRAFT_2370</name>
</gene>
<reference evidence="1 2" key="2">
    <citation type="submission" date="2007-01" db="EMBL/GenBank/DDBJ databases">
        <title>Sequencing of the draft genome and assembly of Thermosinus carboxydivorans Nor1.</title>
        <authorList>
            <consortium name="US DOE Joint Genome Institute (JGI-PGF)"/>
            <person name="Copeland A."/>
            <person name="Lucas S."/>
            <person name="Lapidus A."/>
            <person name="Barry K."/>
            <person name="Glavina del Rio T."/>
            <person name="Dalin E."/>
            <person name="Tice H."/>
            <person name="Bruce D."/>
            <person name="Pitluck S."/>
            <person name="Richardson P."/>
        </authorList>
    </citation>
    <scope>NUCLEOTIDE SEQUENCE [LARGE SCALE GENOMIC DNA]</scope>
    <source>
        <strain evidence="1 2">Nor1</strain>
    </source>
</reference>
<comment type="caution">
    <text evidence="1">The sequence shown here is derived from an EMBL/GenBank/DDBJ whole genome shotgun (WGS) entry which is preliminary data.</text>
</comment>
<dbReference type="eggNOG" id="COG0789">
    <property type="taxonomic scope" value="Bacteria"/>
</dbReference>
<protein>
    <recommendedName>
        <fullName evidence="3">DUF1836 domain-containing protein</fullName>
    </recommendedName>
</protein>
<dbReference type="Proteomes" id="UP000005139">
    <property type="component" value="Unassembled WGS sequence"/>
</dbReference>
<sequence length="223" mass="25531">MKKMNLTELIERVREINNIPIETIPDIELYMDQLLNFLNQRLNPDGRKTDSQIFTKTMINNYTKDRILIPPKNKRYSKQHILLLILIYNLKGILSISDIKRLFEPILRDIDTPDDDLIPLESIYSTYLDLTETALNEFSENFGKYLSFIDNKTKHLEGEANVNVAKLFLSVLVLIAQANLSKKMAELILESYFPPVSAIEDVKGIDCPLALDAADGKSLEKTV</sequence>
<dbReference type="AlphaFoldDB" id="A1HNR7"/>